<dbReference type="HOGENOM" id="CLU_423814_0_0_0"/>
<feature type="transmembrane region" description="Helical" evidence="2">
    <location>
        <begin position="305"/>
        <end position="328"/>
    </location>
</feature>
<dbReference type="GO" id="GO:0005886">
    <property type="term" value="C:plasma membrane"/>
    <property type="evidence" value="ECO:0000318"/>
    <property type="project" value="GO_Central"/>
</dbReference>
<feature type="transmembrane region" description="Helical" evidence="2">
    <location>
        <begin position="605"/>
        <end position="626"/>
    </location>
</feature>
<evidence type="ECO:0000313" key="4">
    <source>
        <dbReference type="Proteomes" id="UP000001025"/>
    </source>
</evidence>
<dbReference type="EnsemblBacteria" id="CAD73720">
    <property type="protein sequence ID" value="CAD73720"/>
    <property type="gene ID" value="RB4327"/>
</dbReference>
<feature type="transmembrane region" description="Helical" evidence="2">
    <location>
        <begin position="428"/>
        <end position="451"/>
    </location>
</feature>
<feature type="transmembrane region" description="Helical" evidence="2">
    <location>
        <begin position="224"/>
        <end position="248"/>
    </location>
</feature>
<dbReference type="PANTHER" id="PTHR43298:SF2">
    <property type="entry name" value="FMN_FAD EXPORTER YEEO-RELATED"/>
    <property type="match status" value="1"/>
</dbReference>
<accession>Q7USS5</accession>
<dbReference type="GO" id="GO:0044610">
    <property type="term" value="F:FMN transmembrane transporter activity"/>
    <property type="evidence" value="ECO:0000318"/>
    <property type="project" value="GO_Central"/>
</dbReference>
<dbReference type="eggNOG" id="COG0534">
    <property type="taxonomic scope" value="Bacteria"/>
</dbReference>
<dbReference type="OrthoDB" id="9805232at2"/>
<evidence type="ECO:0000256" key="1">
    <source>
        <dbReference type="ARBA" id="ARBA00022448"/>
    </source>
</evidence>
<name>Q7USS5_RHOBA</name>
<keyword evidence="2" id="KW-0472">Membrane</keyword>
<dbReference type="GO" id="GO:0035350">
    <property type="term" value="P:FAD transmembrane transport"/>
    <property type="evidence" value="ECO:0000318"/>
    <property type="project" value="GO_Central"/>
</dbReference>
<feature type="transmembrane region" description="Helical" evidence="2">
    <location>
        <begin position="366"/>
        <end position="388"/>
    </location>
</feature>
<feature type="transmembrane region" description="Helical" evidence="2">
    <location>
        <begin position="260"/>
        <end position="285"/>
    </location>
</feature>
<keyword evidence="2" id="KW-0812">Transmembrane</keyword>
<protein>
    <submittedName>
        <fullName evidence="3">Probable multi-drug efflux transporter</fullName>
    </submittedName>
</protein>
<feature type="transmembrane region" description="Helical" evidence="2">
    <location>
        <begin position="177"/>
        <end position="201"/>
    </location>
</feature>
<gene>
    <name evidence="3" type="ordered locus">RB4327</name>
</gene>
<dbReference type="Pfam" id="PF01554">
    <property type="entry name" value="MatE"/>
    <property type="match status" value="2"/>
</dbReference>
<dbReference type="GO" id="GO:0015297">
    <property type="term" value="F:antiporter activity"/>
    <property type="evidence" value="ECO:0007669"/>
    <property type="project" value="InterPro"/>
</dbReference>
<keyword evidence="4" id="KW-1185">Reference proteome</keyword>
<feature type="transmembrane region" description="Helical" evidence="2">
    <location>
        <begin position="340"/>
        <end position="360"/>
    </location>
</feature>
<dbReference type="GO" id="GO:0042910">
    <property type="term" value="F:xenobiotic transmembrane transporter activity"/>
    <property type="evidence" value="ECO:0007669"/>
    <property type="project" value="InterPro"/>
</dbReference>
<dbReference type="CDD" id="cd13133">
    <property type="entry name" value="MATE_like_7"/>
    <property type="match status" value="1"/>
</dbReference>
<dbReference type="Proteomes" id="UP000001025">
    <property type="component" value="Chromosome"/>
</dbReference>
<feature type="transmembrane region" description="Helical" evidence="2">
    <location>
        <begin position="536"/>
        <end position="557"/>
    </location>
</feature>
<feature type="transmembrane region" description="Helical" evidence="2">
    <location>
        <begin position="457"/>
        <end position="478"/>
    </location>
</feature>
<proteinExistence type="predicted"/>
<dbReference type="KEGG" id="rba:RB4327"/>
<dbReference type="PANTHER" id="PTHR43298">
    <property type="entry name" value="MULTIDRUG RESISTANCE PROTEIN NORM-RELATED"/>
    <property type="match status" value="1"/>
</dbReference>
<dbReference type="EMBL" id="BX294140">
    <property type="protein sequence ID" value="CAD73720.1"/>
    <property type="molecule type" value="Genomic_DNA"/>
</dbReference>
<feature type="transmembrane region" description="Helical" evidence="2">
    <location>
        <begin position="564"/>
        <end position="585"/>
    </location>
</feature>
<reference evidence="3 4" key="1">
    <citation type="journal article" date="2003" name="Proc. Natl. Acad. Sci. U.S.A.">
        <title>Complete genome sequence of the marine planctomycete Pirellula sp. strain 1.</title>
        <authorList>
            <person name="Gloeckner F.O."/>
            <person name="Kube M."/>
            <person name="Bauer M."/>
            <person name="Teeling H."/>
            <person name="Lombardot T."/>
            <person name="Ludwig W."/>
            <person name="Gade D."/>
            <person name="Beck A."/>
            <person name="Borzym K."/>
            <person name="Heitmann K."/>
            <person name="Rabus R."/>
            <person name="Schlesner H."/>
            <person name="Amann R."/>
            <person name="Reinhardt R."/>
        </authorList>
    </citation>
    <scope>NUCLEOTIDE SEQUENCE [LARGE SCALE GENOMIC DNA]</scope>
    <source>
        <strain evidence="4">DSM 10527 / NCIMB 13988 / SH1</strain>
    </source>
</reference>
<dbReference type="InterPro" id="IPR002528">
    <property type="entry name" value="MATE_fam"/>
</dbReference>
<dbReference type="FunCoup" id="Q7USS5">
    <property type="interactions" value="214"/>
</dbReference>
<feature type="transmembrane region" description="Helical" evidence="2">
    <location>
        <begin position="490"/>
        <end position="509"/>
    </location>
</feature>
<evidence type="ECO:0000256" key="2">
    <source>
        <dbReference type="SAM" id="Phobius"/>
    </source>
</evidence>
<organism evidence="3 4">
    <name type="scientific">Rhodopirellula baltica (strain DSM 10527 / NCIMB 13988 / SH1)</name>
    <dbReference type="NCBI Taxonomy" id="243090"/>
    <lineage>
        <taxon>Bacteria</taxon>
        <taxon>Pseudomonadati</taxon>
        <taxon>Planctomycetota</taxon>
        <taxon>Planctomycetia</taxon>
        <taxon>Pirellulales</taxon>
        <taxon>Pirellulaceae</taxon>
        <taxon>Rhodopirellula</taxon>
    </lineage>
</organism>
<keyword evidence="1" id="KW-0813">Transport</keyword>
<dbReference type="PATRIC" id="fig|243090.15.peg.2012"/>
<keyword evidence="2" id="KW-1133">Transmembrane helix</keyword>
<evidence type="ECO:0000313" key="3">
    <source>
        <dbReference type="EMBL" id="CAD73720.1"/>
    </source>
</evidence>
<sequence>MRFRRLRLKQRPCQRSWGVAQRRRVATTDTRSAIGLMTPASVSFRSDWLIKATNALNVRVSSPLPGRVRNWAAGACPWPWSFRCEKLVEDIVFSCLRCHVGRREAVARVSLAKSRIGCVLALHFLSQRVIAFRSTTSRRDPRTFHLFYFAGPGGWPLSSLSQESMTESPRRIERDAYGYRAMVAVAIPLAATVGCFSITLFTDRTLLMWYGPTSSAASMAAGNLYWAIACIPVTAMGFITPLAAMAMGRKRGRGAVALRVWSLLWQCLWFTLACVPAFALIGWMSPNLFEAFGHDVELAKQEARYFQTLLLVAPASMLEAGLTAFFVGRRVTRPILQTNIASSVLNVGLDYWFIFGGLGLPAMGVFGAALATTIAMWFKVAVFAVMLMRLNSFGRHFRAAWRPSRHVMTEIIVPGSAIGLQQLIRSGLFSFVLLVIGAASVTGLAATSAALTMYQLLSIPAIGLGTAVTVVTGQALAAKGIGLASDTIRRGMGLGVVVALTLAIALAAFPETLLQIPLGGISDEERAEIQPLAIRLMWFAAIYALVDVASLLLAASAKGIGKSFVILVATAVPGVLVVAGGWLLAPDGWLRAGSLVRENQIVIHWWSALVLWSTAQAFVLAGSLFWSTNALLPVRVGQAPPSQPDA</sequence>
<dbReference type="InParanoid" id="Q7USS5"/>
<dbReference type="AlphaFoldDB" id="Q7USS5"/>
<dbReference type="STRING" id="243090.RB4327"/>
<dbReference type="InterPro" id="IPR050222">
    <property type="entry name" value="MATE_MdtK"/>
</dbReference>